<dbReference type="HOGENOM" id="CLU_2996354_0_0_1"/>
<evidence type="ECO:0000313" key="2">
    <source>
        <dbReference type="Proteomes" id="UP000000707"/>
    </source>
</evidence>
<sequence length="57" mass="6272">MGANSHQCPASLAPFPPPPRHAVVLDDPHFRPLFPIAHSTVPSPPRYIQNNTMAVYI</sequence>
<dbReference type="EMBL" id="GL996527">
    <property type="protein sequence ID" value="EGV62040.1"/>
    <property type="molecule type" value="Genomic_DNA"/>
</dbReference>
<gene>
    <name evidence="1" type="ORF">CANTEDRAFT_115497</name>
</gene>
<reference evidence="1 2" key="1">
    <citation type="journal article" date="2011" name="Proc. Natl. Acad. Sci. U.S.A.">
        <title>Comparative genomics of xylose-fermenting fungi for enhanced biofuel production.</title>
        <authorList>
            <person name="Wohlbach D.J."/>
            <person name="Kuo A."/>
            <person name="Sato T.K."/>
            <person name="Potts K.M."/>
            <person name="Salamov A.A."/>
            <person name="LaButti K.M."/>
            <person name="Sun H."/>
            <person name="Clum A."/>
            <person name="Pangilinan J.L."/>
            <person name="Lindquist E.A."/>
            <person name="Lucas S."/>
            <person name="Lapidus A."/>
            <person name="Jin M."/>
            <person name="Gunawan C."/>
            <person name="Balan V."/>
            <person name="Dale B.E."/>
            <person name="Jeffries T.W."/>
            <person name="Zinkel R."/>
            <person name="Barry K.W."/>
            <person name="Grigoriev I.V."/>
            <person name="Gasch A.P."/>
        </authorList>
    </citation>
    <scope>NUCLEOTIDE SEQUENCE [LARGE SCALE GENOMIC DNA]</scope>
    <source>
        <strain evidence="2">ATCC 10573 / BCRC 21748 / CBS 615 / JCM 9827 / NBRC 10315 / NRRL Y-1498 / VKM Y-70</strain>
    </source>
</reference>
<dbReference type="Proteomes" id="UP000000707">
    <property type="component" value="Unassembled WGS sequence"/>
</dbReference>
<protein>
    <submittedName>
        <fullName evidence="1">Uncharacterized protein</fullName>
    </submittedName>
</protein>
<accession>G3BAE0</accession>
<proteinExistence type="predicted"/>
<dbReference type="AlphaFoldDB" id="G3BAE0"/>
<evidence type="ECO:0000313" key="1">
    <source>
        <dbReference type="EMBL" id="EGV62040.1"/>
    </source>
</evidence>
<keyword evidence="2" id="KW-1185">Reference proteome</keyword>
<name>G3BAE0_CANTC</name>
<organism evidence="2">
    <name type="scientific">Candida tenuis (strain ATCC 10573 / BCRC 21748 / CBS 615 / JCM 9827 / NBRC 10315 / NRRL Y-1498 / VKM Y-70)</name>
    <name type="common">Yeast</name>
    <name type="synonym">Yamadazyma tenuis</name>
    <dbReference type="NCBI Taxonomy" id="590646"/>
    <lineage>
        <taxon>Eukaryota</taxon>
        <taxon>Fungi</taxon>
        <taxon>Dikarya</taxon>
        <taxon>Ascomycota</taxon>
        <taxon>Saccharomycotina</taxon>
        <taxon>Pichiomycetes</taxon>
        <taxon>Debaryomycetaceae</taxon>
        <taxon>Yamadazyma</taxon>
    </lineage>
</organism>